<evidence type="ECO:0000256" key="1">
    <source>
        <dbReference type="SAM" id="MobiDB-lite"/>
    </source>
</evidence>
<feature type="signal peptide" evidence="3">
    <location>
        <begin position="1"/>
        <end position="20"/>
    </location>
</feature>
<feature type="compositionally biased region" description="Low complexity" evidence="1">
    <location>
        <begin position="655"/>
        <end position="674"/>
    </location>
</feature>
<feature type="transmembrane region" description="Helical" evidence="2">
    <location>
        <begin position="608"/>
        <end position="630"/>
    </location>
</feature>
<feature type="compositionally biased region" description="Low complexity" evidence="1">
    <location>
        <begin position="691"/>
        <end position="707"/>
    </location>
</feature>
<keyword evidence="5" id="KW-1185">Reference proteome</keyword>
<evidence type="ECO:0000256" key="2">
    <source>
        <dbReference type="SAM" id="Phobius"/>
    </source>
</evidence>
<dbReference type="WBParaSite" id="SSTP_0001195300.1">
    <property type="protein sequence ID" value="SSTP_0001195300.1"/>
    <property type="gene ID" value="SSTP_0001195300"/>
</dbReference>
<organism evidence="6">
    <name type="scientific">Strongyloides stercoralis</name>
    <name type="common">Threadworm</name>
    <dbReference type="NCBI Taxonomy" id="6248"/>
    <lineage>
        <taxon>Eukaryota</taxon>
        <taxon>Metazoa</taxon>
        <taxon>Ecdysozoa</taxon>
        <taxon>Nematoda</taxon>
        <taxon>Chromadorea</taxon>
        <taxon>Rhabditida</taxon>
        <taxon>Tylenchina</taxon>
        <taxon>Panagrolaimomorpha</taxon>
        <taxon>Strongyloidoidea</taxon>
        <taxon>Strongyloididae</taxon>
        <taxon>Strongyloides</taxon>
    </lineage>
</organism>
<feature type="domain" description="DUF7583" evidence="4">
    <location>
        <begin position="485"/>
        <end position="583"/>
    </location>
</feature>
<keyword evidence="2" id="KW-0812">Transmembrane</keyword>
<evidence type="ECO:0000313" key="7">
    <source>
        <dbReference type="WBParaSite" id="TCONS_00000699.p1"/>
    </source>
</evidence>
<keyword evidence="2" id="KW-0472">Membrane</keyword>
<reference evidence="6" key="1">
    <citation type="submission" date="2015-08" db="UniProtKB">
        <authorList>
            <consortium name="WormBaseParasite"/>
        </authorList>
    </citation>
    <scope>IDENTIFICATION</scope>
</reference>
<dbReference type="Proteomes" id="UP000035681">
    <property type="component" value="Unplaced"/>
</dbReference>
<protein>
    <submittedName>
        <fullName evidence="7">6-cysteine protein</fullName>
    </submittedName>
    <submittedName>
        <fullName evidence="6">EGF-like domain-containing protein</fullName>
    </submittedName>
</protein>
<feature type="compositionally biased region" description="Basic and acidic residues" evidence="1">
    <location>
        <begin position="675"/>
        <end position="690"/>
    </location>
</feature>
<feature type="chain" id="PRO_5005328674" evidence="3">
    <location>
        <begin position="21"/>
        <end position="725"/>
    </location>
</feature>
<evidence type="ECO:0000259" key="4">
    <source>
        <dbReference type="Pfam" id="PF24486"/>
    </source>
</evidence>
<sequence length="725" mass="83529">MPSNWYILFILIYLIILGEGSSLKDLVISFKDLENGNVKENIKVSDFNETLKGSIEYKSKKLKNIKVVRLDMKKFNGLEGVKGKFSKSSSSDYYITIFETENIIKKSDKIDKVYIKCSVETCYSGIVLISKEVLKTVQDIEKNDVEGFFMLFTHNDIFYPLGTINLLENRNPIVKCPYHSQWVEGNDFLEYKQHEALEIYDDGLLNNKFLLYPAIKTNIEKNIMECGSVIFNSKKVLTFGYNLNINGHKKPQHLEIEQMKSLDCSLLRGGNRIVVQNRINKFLYVPISETFNMIPTIQYLHTLDNVKASGVYLIFSISDDNTMKVLDRPICSISIKLKESDLKYMVTLTDNNFINKKLKINNKDRSIKTLEIDISEETKHDFENIKKIQCYSKTFYKEAQTKMNEKIKDYYSLKYKSIFIKLDYNGSNVSIPNNVTIFNSMNESTKYNSFDKFGIYQCYSINSSKKLDGPSIIDKEYEMFMILPKENKEIVEKISKPYKIDLKGEGKCTVNIENFGFLESILFDNNNLSVTVEISNIKDSKIFKYTDNKEEIIYMEEIERKTKLICVYKTNYNIKFKIIKLFDYKTDTNTTTNLINGNSSSKNNNLPIIIAAIFAFGLISVTALVAFLYIKKRKRKRRKKIKQKKRKVKKYNNASSLESSSSNSSSLSISTSESEVVRKNKDDSKLEYKHSSINNSVSSESGNGSSITKSKNIGKTTNVFRFAAK</sequence>
<keyword evidence="3" id="KW-0732">Signal</keyword>
<feature type="compositionally biased region" description="Basic residues" evidence="1">
    <location>
        <begin position="638"/>
        <end position="650"/>
    </location>
</feature>
<evidence type="ECO:0000313" key="5">
    <source>
        <dbReference type="Proteomes" id="UP000035681"/>
    </source>
</evidence>
<dbReference type="WBParaSite" id="TCONS_00000699.p1">
    <property type="protein sequence ID" value="TCONS_00000699.p1"/>
    <property type="gene ID" value="XLOC_000675"/>
</dbReference>
<dbReference type="InterPro" id="IPR056005">
    <property type="entry name" value="DUF7583"/>
</dbReference>
<keyword evidence="2" id="KW-1133">Transmembrane helix</keyword>
<evidence type="ECO:0000256" key="3">
    <source>
        <dbReference type="SAM" id="SignalP"/>
    </source>
</evidence>
<name>A0A0K0ER69_STRER</name>
<feature type="region of interest" description="Disordered" evidence="1">
    <location>
        <begin position="638"/>
        <end position="711"/>
    </location>
</feature>
<evidence type="ECO:0000313" key="6">
    <source>
        <dbReference type="WBParaSite" id="SSTP_0001195300.1"/>
    </source>
</evidence>
<accession>A0A0K0ER69</accession>
<dbReference type="AlphaFoldDB" id="A0A0K0ER69"/>
<proteinExistence type="predicted"/>
<dbReference type="Pfam" id="PF24486">
    <property type="entry name" value="DUF7583"/>
    <property type="match status" value="1"/>
</dbReference>